<dbReference type="InterPro" id="IPR000182">
    <property type="entry name" value="GNAT_dom"/>
</dbReference>
<proteinExistence type="predicted"/>
<dbReference type="Pfam" id="PF13508">
    <property type="entry name" value="Acetyltransf_7"/>
    <property type="match status" value="1"/>
</dbReference>
<protein>
    <submittedName>
        <fullName evidence="4">GNAT family N-acetyltransferase</fullName>
    </submittedName>
</protein>
<dbReference type="PANTHER" id="PTHR43800:SF1">
    <property type="entry name" value="PEPTIDYL-LYSINE N-ACETYLTRANSFERASE YJAB"/>
    <property type="match status" value="1"/>
</dbReference>
<organism evidence="4 5">
    <name type="scientific">Leucobacter chromiireducens subsp. solipictus</name>
    <dbReference type="NCBI Taxonomy" id="398235"/>
    <lineage>
        <taxon>Bacteria</taxon>
        <taxon>Bacillati</taxon>
        <taxon>Actinomycetota</taxon>
        <taxon>Actinomycetes</taxon>
        <taxon>Micrococcales</taxon>
        <taxon>Microbacteriaceae</taxon>
        <taxon>Leucobacter</taxon>
    </lineage>
</organism>
<evidence type="ECO:0000259" key="3">
    <source>
        <dbReference type="PROSITE" id="PS51186"/>
    </source>
</evidence>
<dbReference type="PANTHER" id="PTHR43800">
    <property type="entry name" value="PEPTIDYL-LYSINE N-ACETYLTRANSFERASE YJAB"/>
    <property type="match status" value="1"/>
</dbReference>
<evidence type="ECO:0000313" key="5">
    <source>
        <dbReference type="Proteomes" id="UP001645859"/>
    </source>
</evidence>
<evidence type="ECO:0000313" key="4">
    <source>
        <dbReference type="EMBL" id="MBL3678809.1"/>
    </source>
</evidence>
<dbReference type="CDD" id="cd04301">
    <property type="entry name" value="NAT_SF"/>
    <property type="match status" value="1"/>
</dbReference>
<dbReference type="PROSITE" id="PS51186">
    <property type="entry name" value="GNAT"/>
    <property type="match status" value="1"/>
</dbReference>
<dbReference type="Proteomes" id="UP001645859">
    <property type="component" value="Unassembled WGS sequence"/>
</dbReference>
<feature type="domain" description="N-acetyltransferase" evidence="3">
    <location>
        <begin position="1"/>
        <end position="144"/>
    </location>
</feature>
<sequence>MVLRPVHGPSEYPALVAIWRSAVRATHDFLSEDDFRRIEAQLAPAYFPAVTLTVAERDGAPVGFAGTVDGGLEMLFVSDAARGGGVGSALLADAIARHGVTRVDVNEQNPGAAGFYRSRGFVPTGRSELDSDGRPYPILHLTLPE</sequence>
<reference evidence="4 5" key="1">
    <citation type="submission" date="2018-09" db="EMBL/GenBank/DDBJ databases">
        <title>Comparative genomics of Leucobacter spp.</title>
        <authorList>
            <person name="Reis A.C."/>
            <person name="Kolvenbach B.A."/>
            <person name="Corvini P.F.X."/>
            <person name="Nunes O.C."/>
        </authorList>
    </citation>
    <scope>NUCLEOTIDE SEQUENCE [LARGE SCALE GENOMIC DNA]</scope>
    <source>
        <strain evidence="4 5">TAN 31504</strain>
    </source>
</reference>
<name>A0ABS1SH61_9MICO</name>
<accession>A0ABS1SH61</accession>
<dbReference type="InterPro" id="IPR016181">
    <property type="entry name" value="Acyl_CoA_acyltransferase"/>
</dbReference>
<evidence type="ECO:0000256" key="2">
    <source>
        <dbReference type="ARBA" id="ARBA00023315"/>
    </source>
</evidence>
<dbReference type="SUPFAM" id="SSF55729">
    <property type="entry name" value="Acyl-CoA N-acyltransferases (Nat)"/>
    <property type="match status" value="1"/>
</dbReference>
<evidence type="ECO:0000256" key="1">
    <source>
        <dbReference type="ARBA" id="ARBA00022679"/>
    </source>
</evidence>
<keyword evidence="2" id="KW-0012">Acyltransferase</keyword>
<gene>
    <name evidence="4" type="ORF">D3230_05795</name>
</gene>
<keyword evidence="5" id="KW-1185">Reference proteome</keyword>
<dbReference type="EMBL" id="QYAC01000002">
    <property type="protein sequence ID" value="MBL3678809.1"/>
    <property type="molecule type" value="Genomic_DNA"/>
</dbReference>
<comment type="caution">
    <text evidence="4">The sequence shown here is derived from an EMBL/GenBank/DDBJ whole genome shotgun (WGS) entry which is preliminary data.</text>
</comment>
<dbReference type="Gene3D" id="3.40.630.30">
    <property type="match status" value="1"/>
</dbReference>
<keyword evidence="1" id="KW-0808">Transferase</keyword>